<proteinExistence type="predicted"/>
<evidence type="ECO:0000313" key="2">
    <source>
        <dbReference type="Proteomes" id="UP000002899"/>
    </source>
</evidence>
<dbReference type="AlphaFoldDB" id="I7IHD3"/>
<evidence type="ECO:0000313" key="1">
    <source>
        <dbReference type="EMBL" id="CCF75612.1"/>
    </source>
</evidence>
<dbReference type="EMBL" id="LN871599">
    <property type="protein sequence ID" value="CCF75612.1"/>
    <property type="molecule type" value="Genomic_DNA"/>
</dbReference>
<reference evidence="1 2" key="3">
    <citation type="journal article" date="2016" name="Sci. Rep.">
        <title>Genome-wide diversity and gene expression profiling of Babesia microti isolates identify polymorphic genes that mediate host-pathogen interactions.</title>
        <authorList>
            <person name="Silva J.C."/>
            <person name="Cornillot E."/>
            <person name="McCracken C."/>
            <person name="Usmani-Brown S."/>
            <person name="Dwivedi A."/>
            <person name="Ifeonu O.O."/>
            <person name="Crabtree J."/>
            <person name="Gotia H.T."/>
            <person name="Virji A.Z."/>
            <person name="Reynes C."/>
            <person name="Colinge J."/>
            <person name="Kumar V."/>
            <person name="Lawres L."/>
            <person name="Pazzi J.E."/>
            <person name="Pablo J.V."/>
            <person name="Hung C."/>
            <person name="Brancato J."/>
            <person name="Kumari P."/>
            <person name="Orvis J."/>
            <person name="Tretina K."/>
            <person name="Chibucos M."/>
            <person name="Ott S."/>
            <person name="Sadzewicz L."/>
            <person name="Sengamalay N."/>
            <person name="Shetty A.C."/>
            <person name="Su Q."/>
            <person name="Tallon L."/>
            <person name="Fraser C.M."/>
            <person name="Frutos R."/>
            <person name="Molina D.M."/>
            <person name="Krause P.J."/>
            <person name="Ben Mamoun C."/>
        </authorList>
    </citation>
    <scope>NUCLEOTIDE SEQUENCE [LARGE SCALE GENOMIC DNA]</scope>
    <source>
        <strain evidence="1 2">RI</strain>
    </source>
</reference>
<reference evidence="1 2" key="2">
    <citation type="journal article" date="2013" name="PLoS ONE">
        <title>Whole genome mapping and re-organization of the nuclear and mitochondrial genomes of Babesia microti isolates.</title>
        <authorList>
            <person name="Cornillot E."/>
            <person name="Dassouli A."/>
            <person name="Garg A."/>
            <person name="Pachikara N."/>
            <person name="Randazzo S."/>
            <person name="Depoix D."/>
            <person name="Carcy B."/>
            <person name="Delbecq S."/>
            <person name="Frutos R."/>
            <person name="Silva J.C."/>
            <person name="Sutton R."/>
            <person name="Krause P.J."/>
            <person name="Mamoun C.B."/>
        </authorList>
    </citation>
    <scope>NUCLEOTIDE SEQUENCE [LARGE SCALE GENOMIC DNA]</scope>
    <source>
        <strain evidence="1 2">RI</strain>
    </source>
</reference>
<sequence>MVEGFSTGLTESSQPNKTCDNFLCKHVDFVKRNFVEGVLRISHNEVLQSALDICYIPGCSAAKILALPNDMGEPPIKTVSPINFIGIGLKTNQCIKSLLDKWYIAYLPINFNSMGHDLYNISMRLVDIIGTGSLFKSGVIDKSYQLPWHSQSSIFTTPSCAYAGLDELASMIDYPKLRCKLQLVIQVLEQPGTYSVSKRSLYYETHADRGKDKHFLDNEIEWHSTSIDTIIPLRLLVRILPQNAQTFAQKNSLRLQLSIPRSNEVIQSGVKLSGKTGSDKSQILNLYLSIPVYSGELGLELVREEPFTKLKGCIKNNEVCLRWYTCITNCVNVVDYVLTNCIRSDGLEKGISLEDPQYGVLGFCLPWCSEQNRILFYFKSLLNSRHVEWSPNEKIWKVPSIHIYTVAKFVQYLGGSIDPSVESHVAAYISKLKGKAVNAYEELCSTGVWKYTHILLASKNKYQQLNFSFYPFDKRIVELAKSCKMKWNQNGNLWEMQLVQLPQLISHLKRSFETILPHGKLDAIAAQFGVKIHKTNSSISKHTLNYVSVDKVANSTRNTIKRERNEVTCILITAAGKEPHLHRIVSKIVSVICTISPPASSIDDCGNIVTGGPGTGGIKFIQSPRGIEEWNQISFCVIPSGERIDDLLSKYDINILCSLVGEVFIFTEKALDWLLSNCERWPDPSDSIRYKHWNEVMLENEGALWDGNNFNSRQQLAQERLFCDEEFHIVGERNDPTVRLCTLLIQLGNGKLVSNPKHAEYVVITDSKSDDAMLMKSKFWKNDEDIISRTHGARHSTLVTPKFIYDCITTWKLQRPSRGQKHLAF</sequence>
<dbReference type="KEGG" id="bmic:BmR1_04g07085"/>
<dbReference type="OrthoDB" id="360402at2759"/>
<protein>
    <submittedName>
        <fullName evidence="1">Uncharacterized protein</fullName>
    </submittedName>
</protein>
<organism evidence="1 2">
    <name type="scientific">Babesia microti (strain RI)</name>
    <dbReference type="NCBI Taxonomy" id="1133968"/>
    <lineage>
        <taxon>Eukaryota</taxon>
        <taxon>Sar</taxon>
        <taxon>Alveolata</taxon>
        <taxon>Apicomplexa</taxon>
        <taxon>Aconoidasida</taxon>
        <taxon>Piroplasmida</taxon>
        <taxon>Babesiidae</taxon>
        <taxon>Babesia</taxon>
    </lineage>
</organism>
<dbReference type="Gene3D" id="3.40.50.10190">
    <property type="entry name" value="BRCT domain"/>
    <property type="match status" value="1"/>
</dbReference>
<keyword evidence="2" id="KW-1185">Reference proteome</keyword>
<name>I7IHD3_BABMR</name>
<dbReference type="InterPro" id="IPR036420">
    <property type="entry name" value="BRCT_dom_sf"/>
</dbReference>
<reference evidence="1 2" key="1">
    <citation type="journal article" date="2012" name="Nucleic Acids Res.">
        <title>Sequencing of the smallest Apicomplexan genome from the human pathogen Babesia microti.</title>
        <authorList>
            <person name="Cornillot E."/>
            <person name="Hadj-Kaddour K."/>
            <person name="Dassouli A."/>
            <person name="Noel B."/>
            <person name="Ranwez V."/>
            <person name="Vacherie B."/>
            <person name="Augagneur Y."/>
            <person name="Bres V."/>
            <person name="Duclos A."/>
            <person name="Randazzo S."/>
            <person name="Carcy B."/>
            <person name="Debierre-Grockiego F."/>
            <person name="Delbecq S."/>
            <person name="Moubri-Menage K."/>
            <person name="Shams-Eldin H."/>
            <person name="Usmani-Brown S."/>
            <person name="Bringaud F."/>
            <person name="Wincker P."/>
            <person name="Vivares C.P."/>
            <person name="Schwarz R.T."/>
            <person name="Schetters T.P."/>
            <person name="Krause P.J."/>
            <person name="Gorenflot A."/>
            <person name="Berry V."/>
            <person name="Barbe V."/>
            <person name="Ben Mamoun C."/>
        </authorList>
    </citation>
    <scope>NUCLEOTIDE SEQUENCE [LARGE SCALE GENOMIC DNA]</scope>
    <source>
        <strain evidence="1 2">RI</strain>
    </source>
</reference>
<accession>I7IHD3</accession>
<dbReference type="GeneID" id="24426064"/>
<gene>
    <name evidence="1" type="ORF">BmR1_04g07085</name>
</gene>
<dbReference type="RefSeq" id="XP_012650020.1">
    <property type="nucleotide sequence ID" value="XM_012794566.1"/>
</dbReference>
<dbReference type="VEuPathDB" id="PiroplasmaDB:BmR1_04g07085"/>
<dbReference type="Proteomes" id="UP000002899">
    <property type="component" value="Chromosome IV"/>
</dbReference>